<comment type="function">
    <text evidence="5">Bidirectionally degrades single-stranded DNA into large acid-insoluble oligonucleotides, which are then degraded further into small acid-soluble oligonucleotides.</text>
</comment>
<evidence type="ECO:0000256" key="1">
    <source>
        <dbReference type="ARBA" id="ARBA00022490"/>
    </source>
</evidence>
<dbReference type="GO" id="GO:0005737">
    <property type="term" value="C:cytoplasm"/>
    <property type="evidence" value="ECO:0007669"/>
    <property type="project" value="UniProtKB-SubCell"/>
</dbReference>
<comment type="subcellular location">
    <subcellularLocation>
        <location evidence="5 6">Cytoplasm</location>
    </subcellularLocation>
</comment>
<keyword evidence="4 5" id="KW-0269">Exonuclease</keyword>
<dbReference type="AlphaFoldDB" id="A0A975HJJ9"/>
<evidence type="ECO:0000256" key="5">
    <source>
        <dbReference type="HAMAP-Rule" id="MF_00378"/>
    </source>
</evidence>
<feature type="domain" description="Exonuclease VII large subunit C-terminal" evidence="8">
    <location>
        <begin position="106"/>
        <end position="420"/>
    </location>
</feature>
<dbReference type="InterPro" id="IPR025824">
    <property type="entry name" value="OB-fold_nuc-bd_dom"/>
</dbReference>
<dbReference type="EMBL" id="CP072110">
    <property type="protein sequence ID" value="QTH65308.1"/>
    <property type="molecule type" value="Genomic_DNA"/>
</dbReference>
<comment type="subunit">
    <text evidence="5">Heterooligomer composed of large and small subunits.</text>
</comment>
<comment type="similarity">
    <text evidence="5 6">Belongs to the XseA family.</text>
</comment>
<keyword evidence="7" id="KW-0175">Coiled coil</keyword>
<evidence type="ECO:0000256" key="6">
    <source>
        <dbReference type="RuleBase" id="RU004355"/>
    </source>
</evidence>
<accession>A0A975HJJ9</accession>
<evidence type="ECO:0000256" key="7">
    <source>
        <dbReference type="SAM" id="Coils"/>
    </source>
</evidence>
<evidence type="ECO:0000259" key="8">
    <source>
        <dbReference type="Pfam" id="PF02601"/>
    </source>
</evidence>
<dbReference type="HAMAP" id="MF_00378">
    <property type="entry name" value="Exonuc_7_L"/>
    <property type="match status" value="1"/>
</dbReference>
<feature type="domain" description="OB-fold nucleic acid binding" evidence="9">
    <location>
        <begin position="3"/>
        <end position="82"/>
    </location>
</feature>
<dbReference type="RefSeq" id="WP_208833343.1">
    <property type="nucleotide sequence ID" value="NZ_CP072110.1"/>
</dbReference>
<keyword evidence="3 5" id="KW-0378">Hydrolase</keyword>
<dbReference type="Pfam" id="PF13742">
    <property type="entry name" value="tRNA_anti_2"/>
    <property type="match status" value="1"/>
</dbReference>
<dbReference type="InterPro" id="IPR003753">
    <property type="entry name" value="Exonuc_VII_L"/>
</dbReference>
<dbReference type="PANTHER" id="PTHR30008:SF0">
    <property type="entry name" value="EXODEOXYRIBONUCLEASE 7 LARGE SUBUNIT"/>
    <property type="match status" value="1"/>
</dbReference>
<sequence>MMLEGEFLNIWISGEISNFVRASSGHWYFSLKDQKAQIKGAMFKGNNRHVSAPIDNGSQVLVRGRLSLYEPRGDYQLIVEFMEPAGEGLLKQQFEQLKHQLGQMGLFDQDVKQAIPVAPKRVGLVTSPTGAAVHDILTVLKRRSPQTEVIIYPTMVQGEHAPGNIIWAINTANVRQEVDVLIVGRGGGSLEDLWAFNDEGLAHTIYNSGIPIISAVGHEIDVSIADFVADLRAPTPSAAAEIVSSDNSERLAQLQQLRNRLVRAYAHQHQANKNQHNQLKRALSLLHPNYQLRMAQQQTDDLNNALNRAFNQRLSNAKQRLEVNQERLLSQSPKHALNMAKQQLTQYQAVLPKLLNQRMADAQRRFEKNTEKLNIVSPLATLTRGYAIATTEQGRVITNSKMVKADDKVRVKVADGEFDAKVVE</sequence>
<reference evidence="10" key="1">
    <citation type="submission" date="2021-03" db="EMBL/GenBank/DDBJ databases">
        <title>Description of Psychrosphaera ytuae sp. nov. isolated from deep sea sediment of South China Sea.</title>
        <authorList>
            <person name="Zhang J."/>
            <person name="Xu X.-D."/>
        </authorList>
    </citation>
    <scope>NUCLEOTIDE SEQUENCE</scope>
    <source>
        <strain evidence="10">MTZ26</strain>
    </source>
</reference>
<name>A0A975HJJ9_9GAMM</name>
<dbReference type="KEGG" id="psym:J1N51_06105"/>
<dbReference type="InterPro" id="IPR020579">
    <property type="entry name" value="Exonuc_VII_lsu_C"/>
</dbReference>
<feature type="coiled-coil region" evidence="7">
    <location>
        <begin position="292"/>
        <end position="357"/>
    </location>
</feature>
<dbReference type="Pfam" id="PF02601">
    <property type="entry name" value="Exonuc_VII_L"/>
    <property type="match status" value="1"/>
</dbReference>
<evidence type="ECO:0000256" key="2">
    <source>
        <dbReference type="ARBA" id="ARBA00022722"/>
    </source>
</evidence>
<evidence type="ECO:0000313" key="10">
    <source>
        <dbReference type="EMBL" id="QTH65308.1"/>
    </source>
</evidence>
<dbReference type="GO" id="GO:0003676">
    <property type="term" value="F:nucleic acid binding"/>
    <property type="evidence" value="ECO:0007669"/>
    <property type="project" value="InterPro"/>
</dbReference>
<comment type="catalytic activity">
    <reaction evidence="5 6">
        <text>Exonucleolytic cleavage in either 5'- to 3'- or 3'- to 5'-direction to yield nucleoside 5'-phosphates.</text>
        <dbReference type="EC" id="3.1.11.6"/>
    </reaction>
</comment>
<gene>
    <name evidence="5 10" type="primary">xseA</name>
    <name evidence="10" type="ORF">J1N51_06105</name>
</gene>
<dbReference type="Proteomes" id="UP000682739">
    <property type="component" value="Chromosome"/>
</dbReference>
<keyword evidence="2 5" id="KW-0540">Nuclease</keyword>
<protein>
    <recommendedName>
        <fullName evidence="5">Exodeoxyribonuclease 7 large subunit</fullName>
        <ecNumber evidence="5">3.1.11.6</ecNumber>
    </recommendedName>
    <alternativeName>
        <fullName evidence="5">Exodeoxyribonuclease VII large subunit</fullName>
        <shortName evidence="5">Exonuclease VII large subunit</shortName>
    </alternativeName>
</protein>
<organism evidence="10 11">
    <name type="scientific">Psychrosphaera ytuae</name>
    <dbReference type="NCBI Taxonomy" id="2820710"/>
    <lineage>
        <taxon>Bacteria</taxon>
        <taxon>Pseudomonadati</taxon>
        <taxon>Pseudomonadota</taxon>
        <taxon>Gammaproteobacteria</taxon>
        <taxon>Alteromonadales</taxon>
        <taxon>Pseudoalteromonadaceae</taxon>
        <taxon>Psychrosphaera</taxon>
    </lineage>
</organism>
<dbReference type="GO" id="GO:0008855">
    <property type="term" value="F:exodeoxyribonuclease VII activity"/>
    <property type="evidence" value="ECO:0007669"/>
    <property type="project" value="UniProtKB-UniRule"/>
</dbReference>
<dbReference type="GO" id="GO:0009318">
    <property type="term" value="C:exodeoxyribonuclease VII complex"/>
    <property type="evidence" value="ECO:0007669"/>
    <property type="project" value="UniProtKB-UniRule"/>
</dbReference>
<dbReference type="PANTHER" id="PTHR30008">
    <property type="entry name" value="EXODEOXYRIBONUCLEASE 7 LARGE SUBUNIT"/>
    <property type="match status" value="1"/>
</dbReference>
<dbReference type="EC" id="3.1.11.6" evidence="5"/>
<keyword evidence="1 5" id="KW-0963">Cytoplasm</keyword>
<dbReference type="GO" id="GO:0006308">
    <property type="term" value="P:DNA catabolic process"/>
    <property type="evidence" value="ECO:0007669"/>
    <property type="project" value="UniProtKB-UniRule"/>
</dbReference>
<proteinExistence type="inferred from homology"/>
<evidence type="ECO:0000259" key="9">
    <source>
        <dbReference type="Pfam" id="PF13742"/>
    </source>
</evidence>
<dbReference type="NCBIfam" id="TIGR00237">
    <property type="entry name" value="xseA"/>
    <property type="match status" value="1"/>
</dbReference>
<dbReference type="CDD" id="cd04489">
    <property type="entry name" value="ExoVII_LU_OBF"/>
    <property type="match status" value="1"/>
</dbReference>
<evidence type="ECO:0000313" key="11">
    <source>
        <dbReference type="Proteomes" id="UP000682739"/>
    </source>
</evidence>
<evidence type="ECO:0000256" key="4">
    <source>
        <dbReference type="ARBA" id="ARBA00022839"/>
    </source>
</evidence>
<evidence type="ECO:0000256" key="3">
    <source>
        <dbReference type="ARBA" id="ARBA00022801"/>
    </source>
</evidence>
<keyword evidence="11" id="KW-1185">Reference proteome</keyword>